<organism evidence="1 2">
    <name type="scientific">Paenibacillus plantarum</name>
    <dbReference type="NCBI Taxonomy" id="2654975"/>
    <lineage>
        <taxon>Bacteria</taxon>
        <taxon>Bacillati</taxon>
        <taxon>Bacillota</taxon>
        <taxon>Bacilli</taxon>
        <taxon>Bacillales</taxon>
        <taxon>Paenibacillaceae</taxon>
        <taxon>Paenibacillus</taxon>
    </lineage>
</organism>
<gene>
    <name evidence="1" type="ORF">GC096_04145</name>
</gene>
<reference evidence="1 2" key="1">
    <citation type="submission" date="2019-10" db="EMBL/GenBank/DDBJ databases">
        <title>Description of Paenibacillus humi sp. nov.</title>
        <authorList>
            <person name="Carlier A."/>
            <person name="Qi S."/>
        </authorList>
    </citation>
    <scope>NUCLEOTIDE SEQUENCE [LARGE SCALE GENOMIC DNA]</scope>
    <source>
        <strain evidence="1 2">LMG 31461</strain>
    </source>
</reference>
<accession>A0ABX1X4A0</accession>
<dbReference type="EMBL" id="WHNY01000009">
    <property type="protein sequence ID" value="NOU63237.1"/>
    <property type="molecule type" value="Genomic_DNA"/>
</dbReference>
<comment type="caution">
    <text evidence="1">The sequence shown here is derived from an EMBL/GenBank/DDBJ whole genome shotgun (WGS) entry which is preliminary data.</text>
</comment>
<proteinExistence type="predicted"/>
<keyword evidence="2" id="KW-1185">Reference proteome</keyword>
<dbReference type="Proteomes" id="UP000653578">
    <property type="component" value="Unassembled WGS sequence"/>
</dbReference>
<evidence type="ECO:0000313" key="2">
    <source>
        <dbReference type="Proteomes" id="UP000653578"/>
    </source>
</evidence>
<evidence type="ECO:0000313" key="1">
    <source>
        <dbReference type="EMBL" id="NOU63237.1"/>
    </source>
</evidence>
<name>A0ABX1X4A0_9BACL</name>
<sequence>MLIAEMSVDMNQFPFADHLSSCSNVAPGNHESDIKKV</sequence>
<protein>
    <submittedName>
        <fullName evidence="1">Uncharacterized protein</fullName>
    </submittedName>
</protein>